<dbReference type="EMBL" id="UINC01000006">
    <property type="protein sequence ID" value="SUZ47250.1"/>
    <property type="molecule type" value="Genomic_DNA"/>
</dbReference>
<dbReference type="SMART" id="SM00922">
    <property type="entry name" value="MR_MLE"/>
    <property type="match status" value="1"/>
</dbReference>
<dbReference type="InterPro" id="IPR013342">
    <property type="entry name" value="Mandelate_racemase_C"/>
</dbReference>
<gene>
    <name evidence="5" type="ORF">METZ01_LOCUS104</name>
</gene>
<dbReference type="InterPro" id="IPR036849">
    <property type="entry name" value="Enolase-like_C_sf"/>
</dbReference>
<organism evidence="5">
    <name type="scientific">marine metagenome</name>
    <dbReference type="NCBI Taxonomy" id="408172"/>
    <lineage>
        <taxon>unclassified sequences</taxon>
        <taxon>metagenomes</taxon>
        <taxon>ecological metagenomes</taxon>
    </lineage>
</organism>
<accession>A0A381MY35</accession>
<dbReference type="Gene3D" id="3.30.390.10">
    <property type="entry name" value="Enolase-like, N-terminal domain"/>
    <property type="match status" value="1"/>
</dbReference>
<comment type="cofactor">
    <cofactor evidence="1">
        <name>Mg(2+)</name>
        <dbReference type="ChEBI" id="CHEBI:18420"/>
    </cofactor>
</comment>
<evidence type="ECO:0000256" key="2">
    <source>
        <dbReference type="ARBA" id="ARBA00022723"/>
    </source>
</evidence>
<evidence type="ECO:0000313" key="5">
    <source>
        <dbReference type="EMBL" id="SUZ47250.1"/>
    </source>
</evidence>
<dbReference type="InterPro" id="IPR029017">
    <property type="entry name" value="Enolase-like_N"/>
</dbReference>
<sequence>MEITSVEISVFELPMYPIVTQVVPVGNPSELRWQQAFPKGGSVPVQVMQVMTDEGIHGICTVGDWRYTELTWRQIAQLRELVIGEDPLERDLLLSKLKAVSRFFEPGWYGGFDNCLWDIEGKVKNLPVSELLGGAKGKIQAYYNTTGVTPDELILDGEAGIKAGFTILKDHLPFGAQKNIEAFREFRKVFGDSIGLMHDAALVNYTFDEAVQVGKELEDLNFIWLEEPLPDRHHEDYVNLCKQLKIPIAAAETLMNEPEISKLWLKSGAIDILRVNGRHGTTPVLNASKFAALLNTTVEPNAYGPLFGIVHAHINCGISNIDWFENAPPSRGAEMGEEIGLLNPIRPVAGWVTPPSSPGWGAEWDWNQFRKKRIAIL</sequence>
<dbReference type="SFLD" id="SFLDS00001">
    <property type="entry name" value="Enolase"/>
    <property type="match status" value="1"/>
</dbReference>
<dbReference type="SUPFAM" id="SSF54826">
    <property type="entry name" value="Enolase N-terminal domain-like"/>
    <property type="match status" value="1"/>
</dbReference>
<dbReference type="Gene3D" id="3.20.20.120">
    <property type="entry name" value="Enolase-like C-terminal domain"/>
    <property type="match status" value="1"/>
</dbReference>
<feature type="domain" description="Mandelate racemase/muconate lactonizing enzyme C-terminal" evidence="4">
    <location>
        <begin position="150"/>
        <end position="247"/>
    </location>
</feature>
<proteinExistence type="predicted"/>
<keyword evidence="3" id="KW-0460">Magnesium</keyword>
<dbReference type="InterPro" id="IPR013341">
    <property type="entry name" value="Mandelate_racemase_N_dom"/>
</dbReference>
<name>A0A381MY35_9ZZZZ</name>
<dbReference type="AlphaFoldDB" id="A0A381MY35"/>
<dbReference type="Pfam" id="PF13378">
    <property type="entry name" value="MR_MLE_C"/>
    <property type="match status" value="1"/>
</dbReference>
<dbReference type="InterPro" id="IPR029065">
    <property type="entry name" value="Enolase_C-like"/>
</dbReference>
<dbReference type="Pfam" id="PF02746">
    <property type="entry name" value="MR_MLE_N"/>
    <property type="match status" value="1"/>
</dbReference>
<keyword evidence="2" id="KW-0479">Metal-binding</keyword>
<dbReference type="InterPro" id="IPR046945">
    <property type="entry name" value="RHMD-like"/>
</dbReference>
<dbReference type="GO" id="GO:0016052">
    <property type="term" value="P:carbohydrate catabolic process"/>
    <property type="evidence" value="ECO:0007669"/>
    <property type="project" value="TreeGrafter"/>
</dbReference>
<evidence type="ECO:0000259" key="4">
    <source>
        <dbReference type="SMART" id="SM00922"/>
    </source>
</evidence>
<protein>
    <recommendedName>
        <fullName evidence="4">Mandelate racemase/muconate lactonizing enzyme C-terminal domain-containing protein</fullName>
    </recommendedName>
</protein>
<dbReference type="PANTHER" id="PTHR13794">
    <property type="entry name" value="ENOLASE SUPERFAMILY, MANDELATE RACEMASE"/>
    <property type="match status" value="1"/>
</dbReference>
<evidence type="ECO:0000256" key="1">
    <source>
        <dbReference type="ARBA" id="ARBA00001946"/>
    </source>
</evidence>
<dbReference type="SUPFAM" id="SSF51604">
    <property type="entry name" value="Enolase C-terminal domain-like"/>
    <property type="match status" value="1"/>
</dbReference>
<reference evidence="5" key="1">
    <citation type="submission" date="2018-05" db="EMBL/GenBank/DDBJ databases">
        <authorList>
            <person name="Lanie J.A."/>
            <person name="Ng W.-L."/>
            <person name="Kazmierczak K.M."/>
            <person name="Andrzejewski T.M."/>
            <person name="Davidsen T.M."/>
            <person name="Wayne K.J."/>
            <person name="Tettelin H."/>
            <person name="Glass J.I."/>
            <person name="Rusch D."/>
            <person name="Podicherti R."/>
            <person name="Tsui H.-C.T."/>
            <person name="Winkler M.E."/>
        </authorList>
    </citation>
    <scope>NUCLEOTIDE SEQUENCE</scope>
</reference>
<evidence type="ECO:0000256" key="3">
    <source>
        <dbReference type="ARBA" id="ARBA00022842"/>
    </source>
</evidence>
<dbReference type="GO" id="GO:0016836">
    <property type="term" value="F:hydro-lyase activity"/>
    <property type="evidence" value="ECO:0007669"/>
    <property type="project" value="TreeGrafter"/>
</dbReference>
<dbReference type="GO" id="GO:0000287">
    <property type="term" value="F:magnesium ion binding"/>
    <property type="evidence" value="ECO:0007669"/>
    <property type="project" value="TreeGrafter"/>
</dbReference>
<dbReference type="PANTHER" id="PTHR13794:SF58">
    <property type="entry name" value="MITOCHONDRIAL ENOLASE SUPERFAMILY MEMBER 1"/>
    <property type="match status" value="1"/>
</dbReference>